<dbReference type="PRINTS" id="PR00463">
    <property type="entry name" value="EP450I"/>
</dbReference>
<evidence type="ECO:0000256" key="3">
    <source>
        <dbReference type="ARBA" id="ARBA00022723"/>
    </source>
</evidence>
<dbReference type="Proteomes" id="UP000824998">
    <property type="component" value="Unassembled WGS sequence"/>
</dbReference>
<comment type="caution">
    <text evidence="8">The sequence shown here is derived from an EMBL/GenBank/DDBJ whole genome shotgun (WGS) entry which is preliminary data.</text>
</comment>
<evidence type="ECO:0000313" key="9">
    <source>
        <dbReference type="Proteomes" id="UP000824998"/>
    </source>
</evidence>
<keyword evidence="6" id="KW-0560">Oxidoreductase</keyword>
<reference evidence="8" key="1">
    <citation type="journal article" date="2021" name="IMA Fungus">
        <title>Genomic characterization of three marine fungi, including Emericellopsis atlantica sp. nov. with signatures of a generalist lifestyle and marine biomass degradation.</title>
        <authorList>
            <person name="Hagestad O.C."/>
            <person name="Hou L."/>
            <person name="Andersen J.H."/>
            <person name="Hansen E.H."/>
            <person name="Altermark B."/>
            <person name="Li C."/>
            <person name="Kuhnert E."/>
            <person name="Cox R.J."/>
            <person name="Crous P.W."/>
            <person name="Spatafora J.W."/>
            <person name="Lail K."/>
            <person name="Amirebrahimi M."/>
            <person name="Lipzen A."/>
            <person name="Pangilinan J."/>
            <person name="Andreopoulos W."/>
            <person name="Hayes R.D."/>
            <person name="Ng V."/>
            <person name="Grigoriev I.V."/>
            <person name="Jackson S.A."/>
            <person name="Sutton T.D.S."/>
            <person name="Dobson A.D.W."/>
            <person name="Rama T."/>
        </authorList>
    </citation>
    <scope>NUCLEOTIDE SEQUENCE</scope>
    <source>
        <strain evidence="8">TRa018bII</strain>
    </source>
</reference>
<dbReference type="Gene3D" id="1.10.630.10">
    <property type="entry name" value="Cytochrome P450"/>
    <property type="match status" value="1"/>
</dbReference>
<evidence type="ECO:0000256" key="2">
    <source>
        <dbReference type="ARBA" id="ARBA00010617"/>
    </source>
</evidence>
<dbReference type="CDD" id="cd11070">
    <property type="entry name" value="CYP56-like"/>
    <property type="match status" value="1"/>
</dbReference>
<evidence type="ECO:0000256" key="1">
    <source>
        <dbReference type="ARBA" id="ARBA00001971"/>
    </source>
</evidence>
<dbReference type="PANTHER" id="PTHR24305">
    <property type="entry name" value="CYTOCHROME P450"/>
    <property type="match status" value="1"/>
</dbReference>
<dbReference type="PROSITE" id="PS00086">
    <property type="entry name" value="CYTOCHROME_P450"/>
    <property type="match status" value="1"/>
</dbReference>
<keyword evidence="6 8" id="KW-0503">Monooxygenase</keyword>
<keyword evidence="4 5" id="KW-0408">Iron</keyword>
<feature type="region of interest" description="Disordered" evidence="7">
    <location>
        <begin position="480"/>
        <end position="510"/>
    </location>
</feature>
<evidence type="ECO:0000313" key="8">
    <source>
        <dbReference type="EMBL" id="KAG9239645.1"/>
    </source>
</evidence>
<dbReference type="EMBL" id="MU251357">
    <property type="protein sequence ID" value="KAG9239645.1"/>
    <property type="molecule type" value="Genomic_DNA"/>
</dbReference>
<keyword evidence="9" id="KW-1185">Reference proteome</keyword>
<dbReference type="PRINTS" id="PR00385">
    <property type="entry name" value="P450"/>
</dbReference>
<dbReference type="InterPro" id="IPR036396">
    <property type="entry name" value="Cyt_P450_sf"/>
</dbReference>
<comment type="cofactor">
    <cofactor evidence="1 5">
        <name>heme</name>
        <dbReference type="ChEBI" id="CHEBI:30413"/>
    </cofactor>
</comment>
<proteinExistence type="inferred from homology"/>
<dbReference type="Pfam" id="PF00067">
    <property type="entry name" value="p450"/>
    <property type="match status" value="1"/>
</dbReference>
<dbReference type="InterPro" id="IPR050121">
    <property type="entry name" value="Cytochrome_P450_monoxygenase"/>
</dbReference>
<accession>A0A9P7YUV5</accession>
<dbReference type="PANTHER" id="PTHR24305:SF166">
    <property type="entry name" value="CYTOCHROME P450 12A4, MITOCHONDRIAL-RELATED"/>
    <property type="match status" value="1"/>
</dbReference>
<evidence type="ECO:0000256" key="6">
    <source>
        <dbReference type="RuleBase" id="RU000461"/>
    </source>
</evidence>
<protein>
    <submittedName>
        <fullName evidence="8">Cytochrome P450 monooxygenase-like protein</fullName>
    </submittedName>
</protein>
<organism evidence="8 9">
    <name type="scientific">Amylocarpus encephaloides</name>
    <dbReference type="NCBI Taxonomy" id="45428"/>
    <lineage>
        <taxon>Eukaryota</taxon>
        <taxon>Fungi</taxon>
        <taxon>Dikarya</taxon>
        <taxon>Ascomycota</taxon>
        <taxon>Pezizomycotina</taxon>
        <taxon>Leotiomycetes</taxon>
        <taxon>Helotiales</taxon>
        <taxon>Helotiales incertae sedis</taxon>
        <taxon>Amylocarpus</taxon>
    </lineage>
</organism>
<dbReference type="InterPro" id="IPR017972">
    <property type="entry name" value="Cyt_P450_CS"/>
</dbReference>
<evidence type="ECO:0000256" key="5">
    <source>
        <dbReference type="PIRSR" id="PIRSR602401-1"/>
    </source>
</evidence>
<dbReference type="SUPFAM" id="SSF48264">
    <property type="entry name" value="Cytochrome P450"/>
    <property type="match status" value="1"/>
</dbReference>
<feature type="compositionally biased region" description="Acidic residues" evidence="7">
    <location>
        <begin position="499"/>
        <end position="509"/>
    </location>
</feature>
<dbReference type="AlphaFoldDB" id="A0A9P7YUV5"/>
<dbReference type="InterPro" id="IPR001128">
    <property type="entry name" value="Cyt_P450"/>
</dbReference>
<dbReference type="GO" id="GO:0016705">
    <property type="term" value="F:oxidoreductase activity, acting on paired donors, with incorporation or reduction of molecular oxygen"/>
    <property type="evidence" value="ECO:0007669"/>
    <property type="project" value="InterPro"/>
</dbReference>
<evidence type="ECO:0000256" key="7">
    <source>
        <dbReference type="SAM" id="MobiDB-lite"/>
    </source>
</evidence>
<dbReference type="GO" id="GO:0004497">
    <property type="term" value="F:monooxygenase activity"/>
    <property type="evidence" value="ECO:0007669"/>
    <property type="project" value="UniProtKB-KW"/>
</dbReference>
<sequence length="631" mass="71153">MVSTVALAIGATALYWIYSNVSSLIKNVADAKRSGFPYSISPVAPYNTIWLVTYKLWVPLLKRLPVFWTEDWLPFLTPDWTWELLFEPVKRVGDLYMTVSPGGIYLWVTNAEAMHQITSRREAFPKPLESYKVLEVFGRNIITTEGGEWRKHRKIISPGFNEKNNVLVFSESCSQAQGMLRKWMGPEENGNITLEEVPTDTMRLTLHIISRIGFGVRLLWPGETPDEKEDAQAAVYSSNTPSSGHTMSFENSLSILLDRLFLVLMLPEWLLKRLPFQITKEAYESFINWRQYMNQIFAQKVSEAKAGRRSEGMDIMGSLVRSSYGKGESGKAILLDSDILGNAFLMIVAGHETTANSIHFSLVELAINPKPQRLAQKEVQNIFGDEPPEKWDYESSINSLLGGILGAVLNEELRLMPPVIAIPKSVTSDKDQELIVDGKKFTMPAGSRIALNTVGTQRNPRYWPSQPSVVSDRKDDLNDFRPERWLTKPGSDGKLPLDSAEDSDDDDDFGGFTGKSSHAKLFHPVRGSYLPFSDGPRSCVGRRLAQVKIMAVLAVIFQKYSIELAVDQWATDEELAKMSQEEKRAVYKKAQDKARKTIRTANSIITLKLHPGFIPVRVVRKGEEKFAHFID</sequence>
<comment type="similarity">
    <text evidence="2 6">Belongs to the cytochrome P450 family.</text>
</comment>
<name>A0A9P7YUV5_9HELO</name>
<dbReference type="InterPro" id="IPR002401">
    <property type="entry name" value="Cyt_P450_E_grp-I"/>
</dbReference>
<evidence type="ECO:0000256" key="4">
    <source>
        <dbReference type="ARBA" id="ARBA00023004"/>
    </source>
</evidence>
<dbReference type="OrthoDB" id="1470350at2759"/>
<feature type="binding site" description="axial binding residue" evidence="5">
    <location>
        <position position="539"/>
    </location>
    <ligand>
        <name>heme</name>
        <dbReference type="ChEBI" id="CHEBI:30413"/>
    </ligand>
    <ligandPart>
        <name>Fe</name>
        <dbReference type="ChEBI" id="CHEBI:18248"/>
    </ligandPart>
</feature>
<dbReference type="GO" id="GO:0020037">
    <property type="term" value="F:heme binding"/>
    <property type="evidence" value="ECO:0007669"/>
    <property type="project" value="InterPro"/>
</dbReference>
<keyword evidence="5 6" id="KW-0349">Heme</keyword>
<dbReference type="GO" id="GO:0005506">
    <property type="term" value="F:iron ion binding"/>
    <property type="evidence" value="ECO:0007669"/>
    <property type="project" value="InterPro"/>
</dbReference>
<gene>
    <name evidence="8" type="ORF">BJ875DRAFT_85974</name>
</gene>
<keyword evidence="3 5" id="KW-0479">Metal-binding</keyword>